<dbReference type="GO" id="GO:0007112">
    <property type="term" value="P:male meiosis cytokinesis"/>
    <property type="evidence" value="ECO:0007669"/>
    <property type="project" value="TreeGrafter"/>
</dbReference>
<gene>
    <name evidence="3" type="ORF">NDU88_003936</name>
</gene>
<evidence type="ECO:0000313" key="4">
    <source>
        <dbReference type="Proteomes" id="UP001066276"/>
    </source>
</evidence>
<evidence type="ECO:0000256" key="1">
    <source>
        <dbReference type="SAM" id="MobiDB-lite"/>
    </source>
</evidence>
<dbReference type="PANTHER" id="PTHR14695:SF7">
    <property type="entry name" value="TESTICULAR SPINDLE-ASSOCIATED PROTEIN SHCBP1L"/>
    <property type="match status" value="1"/>
</dbReference>
<dbReference type="GO" id="GO:0007283">
    <property type="term" value="P:spermatogenesis"/>
    <property type="evidence" value="ECO:0007669"/>
    <property type="project" value="TreeGrafter"/>
</dbReference>
<reference evidence="3" key="1">
    <citation type="journal article" date="2022" name="bioRxiv">
        <title>Sequencing and chromosome-scale assembly of the giantPleurodeles waltlgenome.</title>
        <authorList>
            <person name="Brown T."/>
            <person name="Elewa A."/>
            <person name="Iarovenko S."/>
            <person name="Subramanian E."/>
            <person name="Araus A.J."/>
            <person name="Petzold A."/>
            <person name="Susuki M."/>
            <person name="Suzuki K.-i.T."/>
            <person name="Hayashi T."/>
            <person name="Toyoda A."/>
            <person name="Oliveira C."/>
            <person name="Osipova E."/>
            <person name="Leigh N.D."/>
            <person name="Simon A."/>
            <person name="Yun M.H."/>
        </authorList>
    </citation>
    <scope>NUCLEOTIDE SEQUENCE</scope>
    <source>
        <strain evidence="3">20211129_DDA</strain>
        <tissue evidence="3">Liver</tissue>
    </source>
</reference>
<dbReference type="PANTHER" id="PTHR14695">
    <property type="entry name" value="SHC SH2-DOMAIN BINDING PROTEIN 1-RELATED"/>
    <property type="match status" value="1"/>
</dbReference>
<accession>A0AAV7T6D9</accession>
<dbReference type="Proteomes" id="UP001066276">
    <property type="component" value="Chromosome 4_1"/>
</dbReference>
<dbReference type="EMBL" id="JANPWB010000007">
    <property type="protein sequence ID" value="KAJ1172084.1"/>
    <property type="molecule type" value="Genomic_DNA"/>
</dbReference>
<keyword evidence="4" id="KW-1185">Reference proteome</keyword>
<protein>
    <recommendedName>
        <fullName evidence="2">SHC SH2 domain-containing protein</fullName>
    </recommendedName>
</protein>
<sequence length="180" mass="19785">MAANSVGDGVIAKTSPEHDEGDARLLTVRYRRPEDVMQPSPVRSVLASPRPLKGAATRGAEARRRLLPPQLDGREEASAAEPSQAPMDALPLPPVYVSDVRLSVTQRISLYCDQILQNCKADEADEAMSKFLSEKLKERSMWLGVWKTNPELFFVKYEEASIPYVGILVEESGEEEAGGS</sequence>
<feature type="domain" description="SHC SH2" evidence="2">
    <location>
        <begin position="106"/>
        <end position="165"/>
    </location>
</feature>
<dbReference type="GO" id="GO:0072687">
    <property type="term" value="C:meiotic spindle"/>
    <property type="evidence" value="ECO:0007669"/>
    <property type="project" value="TreeGrafter"/>
</dbReference>
<dbReference type="InterPro" id="IPR057508">
    <property type="entry name" value="SHCBP-like_N"/>
</dbReference>
<feature type="region of interest" description="Disordered" evidence="1">
    <location>
        <begin position="1"/>
        <end position="90"/>
    </location>
</feature>
<name>A0AAV7T6D9_PLEWA</name>
<evidence type="ECO:0000259" key="2">
    <source>
        <dbReference type="Pfam" id="PF23762"/>
    </source>
</evidence>
<dbReference type="AlphaFoldDB" id="A0AAV7T6D9"/>
<evidence type="ECO:0000313" key="3">
    <source>
        <dbReference type="EMBL" id="KAJ1172084.1"/>
    </source>
</evidence>
<dbReference type="InterPro" id="IPR045140">
    <property type="entry name" value="SHCBP1-like"/>
</dbReference>
<comment type="caution">
    <text evidence="3">The sequence shown here is derived from an EMBL/GenBank/DDBJ whole genome shotgun (WGS) entry which is preliminary data.</text>
</comment>
<proteinExistence type="predicted"/>
<dbReference type="Pfam" id="PF23762">
    <property type="entry name" value="SHCBP_N"/>
    <property type="match status" value="1"/>
</dbReference>
<organism evidence="3 4">
    <name type="scientific">Pleurodeles waltl</name>
    <name type="common">Iberian ribbed newt</name>
    <dbReference type="NCBI Taxonomy" id="8319"/>
    <lineage>
        <taxon>Eukaryota</taxon>
        <taxon>Metazoa</taxon>
        <taxon>Chordata</taxon>
        <taxon>Craniata</taxon>
        <taxon>Vertebrata</taxon>
        <taxon>Euteleostomi</taxon>
        <taxon>Amphibia</taxon>
        <taxon>Batrachia</taxon>
        <taxon>Caudata</taxon>
        <taxon>Salamandroidea</taxon>
        <taxon>Salamandridae</taxon>
        <taxon>Pleurodelinae</taxon>
        <taxon>Pleurodeles</taxon>
    </lineage>
</organism>